<accession>A0A3D3RDW2</accession>
<dbReference type="InterPro" id="IPR018247">
    <property type="entry name" value="EF_Hand_1_Ca_BS"/>
</dbReference>
<dbReference type="SUPFAM" id="SSF55486">
    <property type="entry name" value="Metalloproteases ('zincins'), catalytic domain"/>
    <property type="match status" value="1"/>
</dbReference>
<dbReference type="GO" id="GO:0000272">
    <property type="term" value="P:polysaccharide catabolic process"/>
    <property type="evidence" value="ECO:0007669"/>
    <property type="project" value="InterPro"/>
</dbReference>
<organism evidence="1 2">
    <name type="scientific">Gimesia maris</name>
    <dbReference type="NCBI Taxonomy" id="122"/>
    <lineage>
        <taxon>Bacteria</taxon>
        <taxon>Pseudomonadati</taxon>
        <taxon>Planctomycetota</taxon>
        <taxon>Planctomycetia</taxon>
        <taxon>Planctomycetales</taxon>
        <taxon>Planctomycetaceae</taxon>
        <taxon>Gimesia</taxon>
    </lineage>
</organism>
<reference evidence="1 2" key="1">
    <citation type="journal article" date="2018" name="Nat. Biotechnol.">
        <title>A standardized bacterial taxonomy based on genome phylogeny substantially revises the tree of life.</title>
        <authorList>
            <person name="Parks D.H."/>
            <person name="Chuvochina M."/>
            <person name="Waite D.W."/>
            <person name="Rinke C."/>
            <person name="Skarshewski A."/>
            <person name="Chaumeil P.A."/>
            <person name="Hugenholtz P."/>
        </authorList>
    </citation>
    <scope>NUCLEOTIDE SEQUENCE [LARGE SCALE GENOMIC DNA]</scope>
    <source>
        <strain evidence="1">UBA9375</strain>
    </source>
</reference>
<protein>
    <recommendedName>
        <fullName evidence="3">Dockerin domain-containing protein</fullName>
    </recommendedName>
</protein>
<dbReference type="Proteomes" id="UP000263642">
    <property type="component" value="Unassembled WGS sequence"/>
</dbReference>
<evidence type="ECO:0000313" key="2">
    <source>
        <dbReference type="Proteomes" id="UP000263642"/>
    </source>
</evidence>
<dbReference type="Gene3D" id="1.10.1330.10">
    <property type="entry name" value="Dockerin domain"/>
    <property type="match status" value="1"/>
</dbReference>
<proteinExistence type="predicted"/>
<name>A0A3D3RDW2_9PLAN</name>
<comment type="caution">
    <text evidence="1">The sequence shown here is derived from an EMBL/GenBank/DDBJ whole genome shotgun (WGS) entry which is preliminary data.</text>
</comment>
<dbReference type="AlphaFoldDB" id="A0A3D3RDW2"/>
<dbReference type="PROSITE" id="PS00018">
    <property type="entry name" value="EF_HAND_1"/>
    <property type="match status" value="2"/>
</dbReference>
<evidence type="ECO:0000313" key="1">
    <source>
        <dbReference type="EMBL" id="HCO27014.1"/>
    </source>
</evidence>
<dbReference type="EMBL" id="DQAY01000186">
    <property type="protein sequence ID" value="HCO27014.1"/>
    <property type="molecule type" value="Genomic_DNA"/>
</dbReference>
<dbReference type="InterPro" id="IPR043710">
    <property type="entry name" value="DUF5650"/>
</dbReference>
<sequence length="870" mass="91408">MLTAAFSEFVDPNPSAGNEFGDTVVALSTGNVVITSPYADVGGTDTGAVYLFNGATGVLISQLVGSTANDKVGEYGITELSTGNYVVRSPFWDNGSEAEAGAVTFGNGTTGASGVVSAANSLVGSNSSSYVGFHGVTALTNGNYVVISASWSNGSFFSVGAVTFGDGITGVSGVVSAANSLVGSTGSDNVGLYGVTALANGNYVVNSYAWENGAVANAGAVTFGNGMTGVSGVVSATNSLVGSTESDLVGEDGITELSSGNYLVRSPFWDNGSETDAGAVTFGNGTTGVSGRLTSNNSVTGVLDLDISPGLVQDNINNTFFIRSQDQKTFRVGSQTDGFSPLSLNAISDVMLNENASEQIVNLVGISASGPDPNQLSVTATSSNTGLIPDPVVFYTSPDSTGSLTFTPVANQVGIATITVTVEDGGLDGDLGTTEDNGTFQRTFDVIVNTLVDIDLRVVGSPTLVESNGEIASLPANQNWVSEWSTYWVEIWMNTDSTSSQGIFSANLDLNYNTQYTSATTIEYGTGFTLNQTGSVNDLSGVVENLYSETNVNNLGISGYLLFARIQFESLVDDGVDLDTLNQTIGPYDLGFLISSPQVTVVSENPVSTDVNLFQGASIWANPFDLNDDDKINYRDLISLVGVYGAIPSESDSDYAWAADLDQSDRVDYRDLISFVGNYGKGKVNDPDVNYPSNYPEAWNNLLRVSSEPQRRIKTANLTQTEADQVLEKAIEQVSEKLTPEMSQALSGVEVKVVDLSGATLGRAVPGTIYLDVNAAGYGWFVDSNPFDHSEFAVDSQLSLIALPDSAAAGRIDLWTVILHELGHLVGYEHEAEGVMEETLAPGVRKLAEWNENSDLFFASVQDQAELLSF</sequence>
<evidence type="ECO:0008006" key="3">
    <source>
        <dbReference type="Google" id="ProtNLM"/>
    </source>
</evidence>
<dbReference type="Pfam" id="PF18888">
    <property type="entry name" value="DUF5650"/>
    <property type="match status" value="5"/>
</dbReference>
<gene>
    <name evidence="1" type="ORF">DIT97_29890</name>
</gene>
<dbReference type="InterPro" id="IPR036439">
    <property type="entry name" value="Dockerin_dom_sf"/>
</dbReference>